<feature type="compositionally biased region" description="Basic residues" evidence="1">
    <location>
        <begin position="283"/>
        <end position="297"/>
    </location>
</feature>
<sequence>MTRFPTRISSGRQPIKDDFRGPAGRKEPFAPSPQKEERRKTRRVPGEEGRDELGGVTGGESRNNLGGVSTVESGEAVHSVQVEESEEDTSSTETTSGTTRRSGGPGGRTPELWHALGRAWPQQGRGYGRQDGGRTLRVLWTPPSSARNLPPHLILFYPNRDSEAASVPPGSRRSGSGALRCLNSIGGEADSEAGLHLRRELPDAPHRDAGSRADFAGRGLLGPPGPRQEAPPPPAHLGGSAADRCRVGDERGRVCETLRPARFGGGRGLGARCTGHQRPGVPGRRRRRRRPGRRRWRELRPWGRSPRGPGGVWLHVATGPTGRGP</sequence>
<proteinExistence type="predicted"/>
<dbReference type="Proteomes" id="UP001066276">
    <property type="component" value="Chromosome 4_2"/>
</dbReference>
<accession>A0AAV7SNV2</accession>
<feature type="region of interest" description="Disordered" evidence="1">
    <location>
        <begin position="201"/>
        <end position="244"/>
    </location>
</feature>
<reference evidence="2" key="1">
    <citation type="journal article" date="2022" name="bioRxiv">
        <title>Sequencing and chromosome-scale assembly of the giantPleurodeles waltlgenome.</title>
        <authorList>
            <person name="Brown T."/>
            <person name="Elewa A."/>
            <person name="Iarovenko S."/>
            <person name="Subramanian E."/>
            <person name="Araus A.J."/>
            <person name="Petzold A."/>
            <person name="Susuki M."/>
            <person name="Suzuki K.-i.T."/>
            <person name="Hayashi T."/>
            <person name="Toyoda A."/>
            <person name="Oliveira C."/>
            <person name="Osipova E."/>
            <person name="Leigh N.D."/>
            <person name="Simon A."/>
            <person name="Yun M.H."/>
        </authorList>
    </citation>
    <scope>NUCLEOTIDE SEQUENCE</scope>
    <source>
        <strain evidence="2">20211129_DDA</strain>
        <tissue evidence="2">Liver</tissue>
    </source>
</reference>
<dbReference type="AlphaFoldDB" id="A0AAV7SNV2"/>
<name>A0AAV7SNV2_PLEWA</name>
<feature type="compositionally biased region" description="Basic and acidic residues" evidence="1">
    <location>
        <begin position="201"/>
        <end position="211"/>
    </location>
</feature>
<feature type="compositionally biased region" description="Basic and acidic residues" evidence="1">
    <location>
        <begin position="14"/>
        <end position="53"/>
    </location>
</feature>
<evidence type="ECO:0000256" key="1">
    <source>
        <dbReference type="SAM" id="MobiDB-lite"/>
    </source>
</evidence>
<feature type="region of interest" description="Disordered" evidence="1">
    <location>
        <begin position="1"/>
        <end position="112"/>
    </location>
</feature>
<organism evidence="2 3">
    <name type="scientific">Pleurodeles waltl</name>
    <name type="common">Iberian ribbed newt</name>
    <dbReference type="NCBI Taxonomy" id="8319"/>
    <lineage>
        <taxon>Eukaryota</taxon>
        <taxon>Metazoa</taxon>
        <taxon>Chordata</taxon>
        <taxon>Craniata</taxon>
        <taxon>Vertebrata</taxon>
        <taxon>Euteleostomi</taxon>
        <taxon>Amphibia</taxon>
        <taxon>Batrachia</taxon>
        <taxon>Caudata</taxon>
        <taxon>Salamandroidea</taxon>
        <taxon>Salamandridae</taxon>
        <taxon>Pleurodelinae</taxon>
        <taxon>Pleurodeles</taxon>
    </lineage>
</organism>
<comment type="caution">
    <text evidence="2">The sequence shown here is derived from an EMBL/GenBank/DDBJ whole genome shotgun (WGS) entry which is preliminary data.</text>
</comment>
<feature type="compositionally biased region" description="Low complexity" evidence="1">
    <location>
        <begin position="91"/>
        <end position="102"/>
    </location>
</feature>
<evidence type="ECO:0000313" key="3">
    <source>
        <dbReference type="Proteomes" id="UP001066276"/>
    </source>
</evidence>
<keyword evidence="3" id="KW-1185">Reference proteome</keyword>
<evidence type="ECO:0000313" key="2">
    <source>
        <dbReference type="EMBL" id="KAJ1165711.1"/>
    </source>
</evidence>
<feature type="region of interest" description="Disordered" evidence="1">
    <location>
        <begin position="263"/>
        <end position="325"/>
    </location>
</feature>
<feature type="compositionally biased region" description="Pro residues" evidence="1">
    <location>
        <begin position="223"/>
        <end position="235"/>
    </location>
</feature>
<dbReference type="EMBL" id="JANPWB010000008">
    <property type="protein sequence ID" value="KAJ1165711.1"/>
    <property type="molecule type" value="Genomic_DNA"/>
</dbReference>
<protein>
    <submittedName>
        <fullName evidence="2">Uncharacterized protein</fullName>
    </submittedName>
</protein>
<gene>
    <name evidence="2" type="ORF">NDU88_006128</name>
</gene>
<feature type="compositionally biased region" description="Polar residues" evidence="1">
    <location>
        <begin position="60"/>
        <end position="72"/>
    </location>
</feature>